<evidence type="ECO:0000256" key="1">
    <source>
        <dbReference type="SAM" id="MobiDB-lite"/>
    </source>
</evidence>
<comment type="caution">
    <text evidence="3">The sequence shown here is derived from an EMBL/GenBank/DDBJ whole genome shotgun (WGS) entry which is preliminary data.</text>
</comment>
<dbReference type="GO" id="GO:0016757">
    <property type="term" value="F:glycosyltransferase activity"/>
    <property type="evidence" value="ECO:0007669"/>
    <property type="project" value="UniProtKB-KW"/>
</dbReference>
<dbReference type="RefSeq" id="WP_207050679.1">
    <property type="nucleotide sequence ID" value="NZ_JAFIMU010000005.1"/>
</dbReference>
<keyword evidence="3" id="KW-0328">Glycosyltransferase</keyword>
<dbReference type="CDD" id="cd06223">
    <property type="entry name" value="PRTases_typeI"/>
    <property type="match status" value="1"/>
</dbReference>
<dbReference type="SUPFAM" id="SSF53271">
    <property type="entry name" value="PRTase-like"/>
    <property type="match status" value="1"/>
</dbReference>
<keyword evidence="3" id="KW-0808">Transferase</keyword>
<dbReference type="InterPro" id="IPR029057">
    <property type="entry name" value="PRTase-like"/>
</dbReference>
<feature type="region of interest" description="Disordered" evidence="1">
    <location>
        <begin position="216"/>
        <end position="237"/>
    </location>
</feature>
<protein>
    <submittedName>
        <fullName evidence="3">Phosphoribosyltransferase</fullName>
    </submittedName>
</protein>
<feature type="domain" description="Phosphoribosyltransferase" evidence="2">
    <location>
        <begin position="7"/>
        <end position="162"/>
    </location>
</feature>
<keyword evidence="4" id="KW-1185">Reference proteome</keyword>
<dbReference type="InterPro" id="IPR000836">
    <property type="entry name" value="PRTase_dom"/>
</dbReference>
<gene>
    <name evidence="3" type="ORF">JYK02_10015</name>
</gene>
<organism evidence="3 4">
    <name type="scientific">Corallococcus macrosporus</name>
    <dbReference type="NCBI Taxonomy" id="35"/>
    <lineage>
        <taxon>Bacteria</taxon>
        <taxon>Pseudomonadati</taxon>
        <taxon>Myxococcota</taxon>
        <taxon>Myxococcia</taxon>
        <taxon>Myxococcales</taxon>
        <taxon>Cystobacterineae</taxon>
        <taxon>Myxococcaceae</taxon>
        <taxon>Corallococcus</taxon>
    </lineage>
</organism>
<accession>A0ABS3DAG8</accession>
<name>A0ABS3DAG8_9BACT</name>
<evidence type="ECO:0000313" key="3">
    <source>
        <dbReference type="EMBL" id="MBN8227846.1"/>
    </source>
</evidence>
<proteinExistence type="predicted"/>
<dbReference type="Pfam" id="PF00156">
    <property type="entry name" value="Pribosyltran"/>
    <property type="match status" value="1"/>
</dbReference>
<evidence type="ECO:0000259" key="2">
    <source>
        <dbReference type="Pfam" id="PF00156"/>
    </source>
</evidence>
<reference evidence="3 4" key="1">
    <citation type="submission" date="2021-02" db="EMBL/GenBank/DDBJ databases">
        <title>De Novo genome assembly of isolated myxobacteria.</title>
        <authorList>
            <person name="Stevens D.C."/>
        </authorList>
    </citation>
    <scope>NUCLEOTIDE SEQUENCE [LARGE SCALE GENOMIC DNA]</scope>
    <source>
        <strain evidence="3 4">ATCC 29039</strain>
    </source>
</reference>
<evidence type="ECO:0000313" key="4">
    <source>
        <dbReference type="Proteomes" id="UP000664052"/>
    </source>
</evidence>
<dbReference type="EMBL" id="JAFIMU010000005">
    <property type="protein sequence ID" value="MBN8227846.1"/>
    <property type="molecule type" value="Genomic_DNA"/>
</dbReference>
<sequence>MYFEDRVDAGRRLARRLQEGGYTGEDTVVVGLPRGGVPVAYEVAAALGAPLDVCIVRKVGAPSYPELGLGAVAEGGVVSLNRQLMDEMDVTEDDLRGPIRQKAREVEERVARFRQGSAPPRREGQCIILVDDDIATGATIRAALQVLRAWKPARLVLAVPVADTLTLNGLRPLVDDVVCAFSTRELCSIGQWYADFRQVPDEEVTDLLAAARSTFARRPSPATGAGHPEPPRGMGPA</sequence>
<dbReference type="Gene3D" id="3.40.50.2020">
    <property type="match status" value="1"/>
</dbReference>
<dbReference type="Gene3D" id="3.30.1310.20">
    <property type="entry name" value="PRTase-like"/>
    <property type="match status" value="1"/>
</dbReference>
<dbReference type="Proteomes" id="UP000664052">
    <property type="component" value="Unassembled WGS sequence"/>
</dbReference>